<keyword evidence="2" id="KW-0904">Protein phosphatase</keyword>
<protein>
    <submittedName>
        <fullName evidence="4">Dual specificity protein phosphatase family protein</fullName>
    </submittedName>
</protein>
<evidence type="ECO:0000313" key="4">
    <source>
        <dbReference type="EMBL" id="QSF47512.1"/>
    </source>
</evidence>
<dbReference type="PANTHER" id="PTHR47216:SF4">
    <property type="entry name" value="OS01G0859400 PROTEIN"/>
    <property type="match status" value="1"/>
</dbReference>
<sequence>MANYHELIPGKVYIGGENALLEALKEQEISDVFDLRDTGTKAEGFPAEVTRHHFPIVEDESGQEGSVQAAIQAVTAAVNSGKTVYFHCAGGRNRTGTVATGLLMELGLASTVDEAEALAKEKRPDINIKQEMRDMLKEFYPLTRI</sequence>
<proteinExistence type="predicted"/>
<keyword evidence="1" id="KW-0378">Hydrolase</keyword>
<feature type="domain" description="Tyrosine specific protein phosphatases" evidence="3">
    <location>
        <begin position="65"/>
        <end position="134"/>
    </location>
</feature>
<dbReference type="PROSITE" id="PS00383">
    <property type="entry name" value="TYR_PHOSPHATASE_1"/>
    <property type="match status" value="1"/>
</dbReference>
<dbReference type="Pfam" id="PF00782">
    <property type="entry name" value="DSPc"/>
    <property type="match status" value="1"/>
</dbReference>
<evidence type="ECO:0000259" key="3">
    <source>
        <dbReference type="PROSITE" id="PS50056"/>
    </source>
</evidence>
<dbReference type="SUPFAM" id="SSF52799">
    <property type="entry name" value="(Phosphotyrosine protein) phosphatases II"/>
    <property type="match status" value="1"/>
</dbReference>
<dbReference type="PANTHER" id="PTHR47216">
    <property type="match status" value="1"/>
</dbReference>
<gene>
    <name evidence="4" type="ORF">JRJ22_13660</name>
</gene>
<accession>A0ABX7LHI6</accession>
<dbReference type="PROSITE" id="PS50056">
    <property type="entry name" value="TYR_PHOSPHATASE_2"/>
    <property type="match status" value="1"/>
</dbReference>
<evidence type="ECO:0000256" key="2">
    <source>
        <dbReference type="ARBA" id="ARBA00022912"/>
    </source>
</evidence>
<evidence type="ECO:0000256" key="1">
    <source>
        <dbReference type="ARBA" id="ARBA00022801"/>
    </source>
</evidence>
<dbReference type="Gene3D" id="3.90.190.10">
    <property type="entry name" value="Protein tyrosine phosphatase superfamily"/>
    <property type="match status" value="1"/>
</dbReference>
<dbReference type="InterPro" id="IPR020422">
    <property type="entry name" value="TYR_PHOSPHATASE_DUAL_dom"/>
</dbReference>
<dbReference type="InterPro" id="IPR000340">
    <property type="entry name" value="Dual-sp_phosphatase_cat-dom"/>
</dbReference>
<organism evidence="4 5">
    <name type="scientific">Paenibacillus tianjinensis</name>
    <dbReference type="NCBI Taxonomy" id="2810347"/>
    <lineage>
        <taxon>Bacteria</taxon>
        <taxon>Bacillati</taxon>
        <taxon>Bacillota</taxon>
        <taxon>Bacilli</taxon>
        <taxon>Bacillales</taxon>
        <taxon>Paenibacillaceae</taxon>
        <taxon>Paenibacillus</taxon>
    </lineage>
</organism>
<dbReference type="EMBL" id="CP070969">
    <property type="protein sequence ID" value="QSF47512.1"/>
    <property type="molecule type" value="Genomic_DNA"/>
</dbReference>
<keyword evidence="5" id="KW-1185">Reference proteome</keyword>
<dbReference type="InterPro" id="IPR029021">
    <property type="entry name" value="Prot-tyrosine_phosphatase-like"/>
</dbReference>
<evidence type="ECO:0000313" key="5">
    <source>
        <dbReference type="Proteomes" id="UP000663452"/>
    </source>
</evidence>
<dbReference type="InterPro" id="IPR000387">
    <property type="entry name" value="Tyr_Pase_dom"/>
</dbReference>
<reference evidence="4 5" key="1">
    <citation type="submission" date="2021-02" db="EMBL/GenBank/DDBJ databases">
        <title>Paenibacillus tianjinensis sp. nov.</title>
        <authorList>
            <person name="Liu H."/>
        </authorList>
    </citation>
    <scope>NUCLEOTIDE SEQUENCE [LARGE SCALE GENOMIC DNA]</scope>
    <source>
        <strain evidence="4 5">TB2019</strain>
    </source>
</reference>
<dbReference type="RefSeq" id="WP_054940720.1">
    <property type="nucleotide sequence ID" value="NZ_CP070969.1"/>
</dbReference>
<dbReference type="Proteomes" id="UP000663452">
    <property type="component" value="Chromosome"/>
</dbReference>
<dbReference type="InterPro" id="IPR016130">
    <property type="entry name" value="Tyr_Pase_AS"/>
</dbReference>
<dbReference type="SMART" id="SM00195">
    <property type="entry name" value="DSPc"/>
    <property type="match status" value="1"/>
</dbReference>
<name>A0ABX7LHI6_9BACL</name>